<dbReference type="Proteomes" id="UP001217918">
    <property type="component" value="Unassembled WGS sequence"/>
</dbReference>
<evidence type="ECO:0000256" key="1">
    <source>
        <dbReference type="SAM" id="MobiDB-lite"/>
    </source>
</evidence>
<accession>A0AAD9I8E6</accession>
<evidence type="ECO:0000313" key="2">
    <source>
        <dbReference type="EMBL" id="KAK2072883.1"/>
    </source>
</evidence>
<protein>
    <submittedName>
        <fullName evidence="2">Uncharacterized protein</fullName>
    </submittedName>
</protein>
<name>A0AAD9I8E6_9PEZI</name>
<gene>
    <name evidence="2" type="ORF">P8C59_007212</name>
</gene>
<reference evidence="2" key="1">
    <citation type="journal article" date="2023" name="Mol. Plant Microbe Interact.">
        <title>Elucidating the Obligate Nature and Biological Capacity of an Invasive Fungal Corn Pathogen.</title>
        <authorList>
            <person name="MacCready J.S."/>
            <person name="Roggenkamp E.M."/>
            <person name="Gdanetz K."/>
            <person name="Chilvers M.I."/>
        </authorList>
    </citation>
    <scope>NUCLEOTIDE SEQUENCE</scope>
    <source>
        <strain evidence="2">PM02</strain>
    </source>
</reference>
<feature type="region of interest" description="Disordered" evidence="1">
    <location>
        <begin position="1"/>
        <end position="22"/>
    </location>
</feature>
<dbReference type="EMBL" id="JAQQPM010000006">
    <property type="protein sequence ID" value="KAK2072883.1"/>
    <property type="molecule type" value="Genomic_DNA"/>
</dbReference>
<comment type="caution">
    <text evidence="2">The sequence shown here is derived from an EMBL/GenBank/DDBJ whole genome shotgun (WGS) entry which is preliminary data.</text>
</comment>
<proteinExistence type="predicted"/>
<keyword evidence="3" id="KW-1185">Reference proteome</keyword>
<dbReference type="AlphaFoldDB" id="A0AAD9I8E6"/>
<sequence length="217" mass="23883">MERDEAQQPRRSHHSGKTPRAASNDCTILTVCAFADLQINLLTHFDLPILPFRNFTELPDTLRSFAAGLTTGEAEETGRAGARLAPSLSLLPHSALGKPLSEHPAHVLSDITTGFQDLVAKVSTVEGRQEIEQYLDDEDAKNVISFWMDEYYPIPGRSKIFVPWLGAEVAELKDVTAVTTRISESSTAAAPMMRWFPSVSQPNQPPGLHVHRLLASL</sequence>
<evidence type="ECO:0000313" key="3">
    <source>
        <dbReference type="Proteomes" id="UP001217918"/>
    </source>
</evidence>
<organism evidence="2 3">
    <name type="scientific">Phyllachora maydis</name>
    <dbReference type="NCBI Taxonomy" id="1825666"/>
    <lineage>
        <taxon>Eukaryota</taxon>
        <taxon>Fungi</taxon>
        <taxon>Dikarya</taxon>
        <taxon>Ascomycota</taxon>
        <taxon>Pezizomycotina</taxon>
        <taxon>Sordariomycetes</taxon>
        <taxon>Sordariomycetidae</taxon>
        <taxon>Phyllachorales</taxon>
        <taxon>Phyllachoraceae</taxon>
        <taxon>Phyllachora</taxon>
    </lineage>
</organism>